<reference evidence="9 10" key="1">
    <citation type="submission" date="2021-05" db="EMBL/GenBank/DDBJ databases">
        <title>The draft genome of Geobacter chapellei DSM 13688.</title>
        <authorList>
            <person name="Xu Z."/>
            <person name="Masuda Y."/>
            <person name="Itoh H."/>
            <person name="Senoo K."/>
        </authorList>
    </citation>
    <scope>NUCLEOTIDE SEQUENCE [LARGE SCALE GENOMIC DNA]</scope>
    <source>
        <strain evidence="9 10">DSM 13688</strain>
    </source>
</reference>
<evidence type="ECO:0000256" key="6">
    <source>
        <dbReference type="ARBA" id="ARBA00023316"/>
    </source>
</evidence>
<protein>
    <submittedName>
        <fullName evidence="9">L,D-transpeptidase</fullName>
    </submittedName>
</protein>
<dbReference type="PROSITE" id="PS52029">
    <property type="entry name" value="LD_TPASE"/>
    <property type="match status" value="1"/>
</dbReference>
<feature type="domain" description="L,D-TPase catalytic" evidence="8">
    <location>
        <begin position="128"/>
        <end position="246"/>
    </location>
</feature>
<proteinExistence type="inferred from homology"/>
<organism evidence="9 10">
    <name type="scientific">Pelotalea chapellei</name>
    <dbReference type="NCBI Taxonomy" id="44671"/>
    <lineage>
        <taxon>Bacteria</taxon>
        <taxon>Pseudomonadati</taxon>
        <taxon>Thermodesulfobacteriota</taxon>
        <taxon>Desulfuromonadia</taxon>
        <taxon>Geobacterales</taxon>
        <taxon>Geobacteraceae</taxon>
        <taxon>Pelotalea</taxon>
    </lineage>
</organism>
<evidence type="ECO:0000256" key="5">
    <source>
        <dbReference type="ARBA" id="ARBA00022984"/>
    </source>
</evidence>
<sequence length="293" mass="33559">MRYSRMRLSHRLVLIFFVTTLLVSVTVLRAPSLTSEPAASPLDKAREDLSRVEYPSLQSIKWHPHFIKPHETLESLFGEDWIWVARFNRIDRRHVYPGMTIKAPDSIDDIRDYTPLPLRYEPARRHEKYILVDITEQWMGAYERGKLVFSAPAATGKAGTETPVGIFHIDARHLTHTSSLYKTANDEDQYPMDNAMRFHIGSDNVSYWLHARDLPGRPASHGCIGLYDEEMQNRMFGTPSRPVLLDSQKLYEWAAGESEYGDDYGELDELEDGPVVEVRGTLPRYLNPGLPAT</sequence>
<keyword evidence="3" id="KW-0808">Transferase</keyword>
<name>A0ABS5U8I2_9BACT</name>
<feature type="active site" description="Nucleophile" evidence="7">
    <location>
        <position position="223"/>
    </location>
</feature>
<dbReference type="Gene3D" id="2.40.440.10">
    <property type="entry name" value="L,D-transpeptidase catalytic domain-like"/>
    <property type="match status" value="1"/>
</dbReference>
<dbReference type="InterPro" id="IPR005490">
    <property type="entry name" value="LD_TPept_cat_dom"/>
</dbReference>
<gene>
    <name evidence="9" type="ORF">KJB30_09345</name>
</gene>
<evidence type="ECO:0000256" key="4">
    <source>
        <dbReference type="ARBA" id="ARBA00022960"/>
    </source>
</evidence>
<evidence type="ECO:0000259" key="8">
    <source>
        <dbReference type="PROSITE" id="PS52029"/>
    </source>
</evidence>
<evidence type="ECO:0000256" key="3">
    <source>
        <dbReference type="ARBA" id="ARBA00022679"/>
    </source>
</evidence>
<keyword evidence="6 7" id="KW-0961">Cell wall biogenesis/degradation</keyword>
<evidence type="ECO:0000313" key="10">
    <source>
        <dbReference type="Proteomes" id="UP000784128"/>
    </source>
</evidence>
<dbReference type="CDD" id="cd16913">
    <property type="entry name" value="YkuD_like"/>
    <property type="match status" value="1"/>
</dbReference>
<evidence type="ECO:0000313" key="9">
    <source>
        <dbReference type="EMBL" id="MBT1071988.1"/>
    </source>
</evidence>
<keyword evidence="4 7" id="KW-0133">Cell shape</keyword>
<dbReference type="Proteomes" id="UP000784128">
    <property type="component" value="Unassembled WGS sequence"/>
</dbReference>
<dbReference type="Pfam" id="PF03734">
    <property type="entry name" value="YkuD"/>
    <property type="match status" value="1"/>
</dbReference>
<dbReference type="PANTHER" id="PTHR30582">
    <property type="entry name" value="L,D-TRANSPEPTIDASE"/>
    <property type="match status" value="1"/>
</dbReference>
<evidence type="ECO:0000256" key="1">
    <source>
        <dbReference type="ARBA" id="ARBA00004752"/>
    </source>
</evidence>
<dbReference type="RefSeq" id="WP_214298386.1">
    <property type="nucleotide sequence ID" value="NZ_JAHDYS010000007.1"/>
</dbReference>
<keyword evidence="5 7" id="KW-0573">Peptidoglycan synthesis</keyword>
<feature type="active site" description="Proton donor/acceptor" evidence="7">
    <location>
        <position position="210"/>
    </location>
</feature>
<dbReference type="SUPFAM" id="SSF141523">
    <property type="entry name" value="L,D-transpeptidase catalytic domain-like"/>
    <property type="match status" value="1"/>
</dbReference>
<dbReference type="InterPro" id="IPR050979">
    <property type="entry name" value="LD-transpeptidase"/>
</dbReference>
<keyword evidence="10" id="KW-1185">Reference proteome</keyword>
<evidence type="ECO:0000256" key="7">
    <source>
        <dbReference type="PROSITE-ProRule" id="PRU01373"/>
    </source>
</evidence>
<comment type="pathway">
    <text evidence="1 7">Cell wall biogenesis; peptidoglycan biosynthesis.</text>
</comment>
<comment type="similarity">
    <text evidence="2">Belongs to the YkuD family.</text>
</comment>
<evidence type="ECO:0000256" key="2">
    <source>
        <dbReference type="ARBA" id="ARBA00005992"/>
    </source>
</evidence>
<comment type="caution">
    <text evidence="9">The sequence shown here is derived from an EMBL/GenBank/DDBJ whole genome shotgun (WGS) entry which is preliminary data.</text>
</comment>
<dbReference type="InterPro" id="IPR038063">
    <property type="entry name" value="Transpep_catalytic_dom"/>
</dbReference>
<dbReference type="PANTHER" id="PTHR30582:SF2">
    <property type="entry name" value="L,D-TRANSPEPTIDASE YCIB-RELATED"/>
    <property type="match status" value="1"/>
</dbReference>
<dbReference type="EMBL" id="JAHDYS010000007">
    <property type="protein sequence ID" value="MBT1071988.1"/>
    <property type="molecule type" value="Genomic_DNA"/>
</dbReference>
<accession>A0ABS5U8I2</accession>